<name>A0ACB5RSM4_9PEZI</name>
<dbReference type="Proteomes" id="UP001165186">
    <property type="component" value="Unassembled WGS sequence"/>
</dbReference>
<keyword evidence="2" id="KW-1185">Reference proteome</keyword>
<sequence length="200" mass="20628">MLSLIPRVLLATTLVTAGALGAIDFSSLPECARSPILNTIGRSKCDPSKPQCLCKDDVIVNDLVALIAKDCSGDDLTKAVAFGRALCPNLATQTVATISDAQTTYTITLDHPAGATASPTATTTQPSTEVSVTETPESSISPSETTSEEPTASVTTANGTSHSNGTGPEEFQGVAPEFGPVRLWSTILGIFAMGVIFAEL</sequence>
<evidence type="ECO:0000313" key="2">
    <source>
        <dbReference type="Proteomes" id="UP001165186"/>
    </source>
</evidence>
<proteinExistence type="predicted"/>
<reference evidence="1" key="1">
    <citation type="submission" date="2024-09" db="EMBL/GenBank/DDBJ databases">
        <title>Draft Genome Sequences of Neofusicoccum parvum.</title>
        <authorList>
            <person name="Ashida A."/>
            <person name="Camagna M."/>
            <person name="Tanaka A."/>
            <person name="Takemoto D."/>
        </authorList>
    </citation>
    <scope>NUCLEOTIDE SEQUENCE</scope>
    <source>
        <strain evidence="1">PPO83</strain>
    </source>
</reference>
<protein>
    <submittedName>
        <fullName evidence="1">Cfem domain-containing protein</fullName>
    </submittedName>
</protein>
<accession>A0ACB5RSM4</accession>
<gene>
    <name evidence="1" type="primary">g6336</name>
    <name evidence="1" type="ORF">NpPPO83_00006336</name>
</gene>
<organism evidence="1 2">
    <name type="scientific">Neofusicoccum parvum</name>
    <dbReference type="NCBI Taxonomy" id="310453"/>
    <lineage>
        <taxon>Eukaryota</taxon>
        <taxon>Fungi</taxon>
        <taxon>Dikarya</taxon>
        <taxon>Ascomycota</taxon>
        <taxon>Pezizomycotina</taxon>
        <taxon>Dothideomycetes</taxon>
        <taxon>Dothideomycetes incertae sedis</taxon>
        <taxon>Botryosphaeriales</taxon>
        <taxon>Botryosphaeriaceae</taxon>
        <taxon>Neofusicoccum</taxon>
    </lineage>
</organism>
<dbReference type="EMBL" id="BSXG01000007">
    <property type="protein sequence ID" value="GME23542.1"/>
    <property type="molecule type" value="Genomic_DNA"/>
</dbReference>
<evidence type="ECO:0000313" key="1">
    <source>
        <dbReference type="EMBL" id="GME23542.1"/>
    </source>
</evidence>
<comment type="caution">
    <text evidence="1">The sequence shown here is derived from an EMBL/GenBank/DDBJ whole genome shotgun (WGS) entry which is preliminary data.</text>
</comment>